<dbReference type="EMBL" id="CP111017">
    <property type="protein sequence ID" value="WAR07554.1"/>
    <property type="molecule type" value="Genomic_DNA"/>
</dbReference>
<protein>
    <submittedName>
        <fullName evidence="1">Uncharacterized protein</fullName>
    </submittedName>
</protein>
<proteinExistence type="predicted"/>
<gene>
    <name evidence="1" type="ORF">MAR_017512</name>
</gene>
<reference evidence="1" key="1">
    <citation type="submission" date="2022-11" db="EMBL/GenBank/DDBJ databases">
        <title>Centuries of genome instability and evolution in soft-shell clam transmissible cancer (bioRxiv).</title>
        <authorList>
            <person name="Hart S.F.M."/>
            <person name="Yonemitsu M.A."/>
            <person name="Giersch R.M."/>
            <person name="Beal B.F."/>
            <person name="Arriagada G."/>
            <person name="Davis B.W."/>
            <person name="Ostrander E.A."/>
            <person name="Goff S.P."/>
            <person name="Metzger M.J."/>
        </authorList>
    </citation>
    <scope>NUCLEOTIDE SEQUENCE</scope>
    <source>
        <strain evidence="1">MELC-2E11</strain>
        <tissue evidence="1">Siphon/mantle</tissue>
    </source>
</reference>
<accession>A0ABY7EEN5</accession>
<dbReference type="Proteomes" id="UP001164746">
    <property type="component" value="Chromosome 6"/>
</dbReference>
<sequence>MDVDICTQPICPVDVFNRRSHRKTTKDGENIDAPTELKNISGCVTITREAEVNASDVIDPDIDRSSTYDINPLYDSSNTENYYNHVRRNETDIYPEYTCVVKRKHESSNQNEYTIFNGGVGNEKN</sequence>
<evidence type="ECO:0000313" key="2">
    <source>
        <dbReference type="Proteomes" id="UP001164746"/>
    </source>
</evidence>
<evidence type="ECO:0000313" key="1">
    <source>
        <dbReference type="EMBL" id="WAR07554.1"/>
    </source>
</evidence>
<name>A0ABY7EEN5_MYAAR</name>
<keyword evidence="2" id="KW-1185">Reference proteome</keyword>
<organism evidence="1 2">
    <name type="scientific">Mya arenaria</name>
    <name type="common">Soft-shell clam</name>
    <dbReference type="NCBI Taxonomy" id="6604"/>
    <lineage>
        <taxon>Eukaryota</taxon>
        <taxon>Metazoa</taxon>
        <taxon>Spiralia</taxon>
        <taxon>Lophotrochozoa</taxon>
        <taxon>Mollusca</taxon>
        <taxon>Bivalvia</taxon>
        <taxon>Autobranchia</taxon>
        <taxon>Heteroconchia</taxon>
        <taxon>Euheterodonta</taxon>
        <taxon>Imparidentia</taxon>
        <taxon>Neoheterodontei</taxon>
        <taxon>Myida</taxon>
        <taxon>Myoidea</taxon>
        <taxon>Myidae</taxon>
        <taxon>Mya</taxon>
    </lineage>
</organism>